<dbReference type="AlphaFoldDB" id="A0A5B8UCL9"/>
<dbReference type="Proteomes" id="UP000321805">
    <property type="component" value="Chromosome"/>
</dbReference>
<protein>
    <submittedName>
        <fullName evidence="3">DUF4031 domain-containing protein</fullName>
    </submittedName>
</protein>
<dbReference type="OrthoDB" id="9808993at2"/>
<organism evidence="3 4">
    <name type="scientific">Baekduia soli</name>
    <dbReference type="NCBI Taxonomy" id="496014"/>
    <lineage>
        <taxon>Bacteria</taxon>
        <taxon>Bacillati</taxon>
        <taxon>Actinomycetota</taxon>
        <taxon>Thermoleophilia</taxon>
        <taxon>Solirubrobacterales</taxon>
        <taxon>Baekduiaceae</taxon>
        <taxon>Baekduia</taxon>
    </lineage>
</organism>
<evidence type="ECO:0000256" key="1">
    <source>
        <dbReference type="SAM" id="MobiDB-lite"/>
    </source>
</evidence>
<dbReference type="Pfam" id="PF13223">
    <property type="entry name" value="DUF4031"/>
    <property type="match status" value="1"/>
</dbReference>
<keyword evidence="4" id="KW-1185">Reference proteome</keyword>
<sequence length="203" mass="21883">MRDRGNRPKRTAVPGARALGFEPAGRARAPARVTAKTQVRRVPPPCPVCDARGLARRDALPGASGSRSCAPRCAARARTRTRWSRRSWPSTWAAEPRGVLPSAPVAVYVDHAFAHGDWGRWSGGGHLQADTPGELHAFAAGLGLQRRWFQHRPGRPDRDHYDLTAGLRRAALAAGAVAEDRAQGVARRRRVRALHGAAQPAGA</sequence>
<dbReference type="EMBL" id="CP042430">
    <property type="protein sequence ID" value="QEC50402.1"/>
    <property type="molecule type" value="Genomic_DNA"/>
</dbReference>
<dbReference type="InterPro" id="IPR025109">
    <property type="entry name" value="DUF4031"/>
</dbReference>
<feature type="region of interest" description="Disordered" evidence="1">
    <location>
        <begin position="1"/>
        <end position="42"/>
    </location>
</feature>
<feature type="domain" description="DUF4031" evidence="2">
    <location>
        <begin position="107"/>
        <end position="189"/>
    </location>
</feature>
<reference evidence="3 4" key="1">
    <citation type="journal article" date="2018" name="J. Microbiol.">
        <title>Baekduia soli gen. nov., sp. nov., a novel bacterium isolated from the soil of Baekdu Mountain and proposal of a novel family name, Baekduiaceae fam. nov.</title>
        <authorList>
            <person name="An D.S."/>
            <person name="Siddiqi M.Z."/>
            <person name="Kim K.H."/>
            <person name="Yu H.S."/>
            <person name="Im W.T."/>
        </authorList>
    </citation>
    <scope>NUCLEOTIDE SEQUENCE [LARGE SCALE GENOMIC DNA]</scope>
    <source>
        <strain evidence="3 4">BR7-21</strain>
    </source>
</reference>
<evidence type="ECO:0000313" key="4">
    <source>
        <dbReference type="Proteomes" id="UP000321805"/>
    </source>
</evidence>
<evidence type="ECO:0000259" key="2">
    <source>
        <dbReference type="Pfam" id="PF13223"/>
    </source>
</evidence>
<dbReference type="KEGG" id="bsol:FSW04_24320"/>
<evidence type="ECO:0000313" key="3">
    <source>
        <dbReference type="EMBL" id="QEC50402.1"/>
    </source>
</evidence>
<name>A0A5B8UCL9_9ACTN</name>
<proteinExistence type="predicted"/>
<accession>A0A5B8UCL9</accession>
<gene>
    <name evidence="3" type="ORF">FSW04_24320</name>
</gene>